<accession>A0A9P5AT64</accession>
<reference evidence="1" key="2">
    <citation type="submission" date="2020-02" db="EMBL/GenBank/DDBJ databases">
        <title>Identification and distribution of gene clusters putatively required for synthesis of sphingolipid metabolism inhibitors in phylogenetically diverse species of the filamentous fungus Fusarium.</title>
        <authorList>
            <person name="Kim H.-S."/>
            <person name="Busman M."/>
            <person name="Brown D.W."/>
            <person name="Divon H."/>
            <person name="Uhlig S."/>
            <person name="Proctor R.H."/>
        </authorList>
    </citation>
    <scope>NUCLEOTIDE SEQUENCE</scope>
    <source>
        <strain evidence="1">NRRL 25174</strain>
    </source>
</reference>
<gene>
    <name evidence="1" type="ORF">FBEOM_1493</name>
</gene>
<evidence type="ECO:0000313" key="1">
    <source>
        <dbReference type="EMBL" id="KAF4344526.1"/>
    </source>
</evidence>
<sequence>MRLPLAIVTGLTDLSQGYVLTAYQNVDDCRADSDTNYRIFEGGFDGCQKFSGQAESTCTEYSRGGVIGPNACLNDVWDVHSVDLGGKTKSSGAELCYTCTYYTDDHCGSLNQSPQWYCAGWEVGPKSFKCVRVPGILM</sequence>
<keyword evidence="2" id="KW-1185">Reference proteome</keyword>
<evidence type="ECO:0000313" key="2">
    <source>
        <dbReference type="Proteomes" id="UP000730481"/>
    </source>
</evidence>
<protein>
    <submittedName>
        <fullName evidence="1">Uncharacterized protein</fullName>
    </submittedName>
</protein>
<proteinExistence type="predicted"/>
<dbReference type="OrthoDB" id="5402146at2759"/>
<dbReference type="EMBL" id="PVQB02000048">
    <property type="protein sequence ID" value="KAF4344526.1"/>
    <property type="molecule type" value="Genomic_DNA"/>
</dbReference>
<dbReference type="Proteomes" id="UP000730481">
    <property type="component" value="Unassembled WGS sequence"/>
</dbReference>
<comment type="caution">
    <text evidence="1">The sequence shown here is derived from an EMBL/GenBank/DDBJ whole genome shotgun (WGS) entry which is preliminary data.</text>
</comment>
<organism evidence="1 2">
    <name type="scientific">Fusarium beomiforme</name>
    <dbReference type="NCBI Taxonomy" id="44412"/>
    <lineage>
        <taxon>Eukaryota</taxon>
        <taxon>Fungi</taxon>
        <taxon>Dikarya</taxon>
        <taxon>Ascomycota</taxon>
        <taxon>Pezizomycotina</taxon>
        <taxon>Sordariomycetes</taxon>
        <taxon>Hypocreomycetidae</taxon>
        <taxon>Hypocreales</taxon>
        <taxon>Nectriaceae</taxon>
        <taxon>Fusarium</taxon>
        <taxon>Fusarium burgessii species complex</taxon>
    </lineage>
</organism>
<name>A0A9P5AT64_9HYPO</name>
<reference evidence="1" key="1">
    <citation type="journal article" date="2017" name="Mycologia">
        <title>Fusarium algeriense, sp. nov., a novel toxigenic crown rot pathogen of durum wheat from Algeria is nested in the Fusarium burgessii species complex.</title>
        <authorList>
            <person name="Laraba I."/>
            <person name="Keddad A."/>
            <person name="Boureghda H."/>
            <person name="Abdallah N."/>
            <person name="Vaughan M.M."/>
            <person name="Proctor R.H."/>
            <person name="Busman M."/>
            <person name="O'Donnell K."/>
        </authorList>
    </citation>
    <scope>NUCLEOTIDE SEQUENCE</scope>
    <source>
        <strain evidence="1">NRRL 25174</strain>
    </source>
</reference>
<dbReference type="AlphaFoldDB" id="A0A9P5AT64"/>